<proteinExistence type="predicted"/>
<organism evidence="2">
    <name type="scientific">Lotharella oceanica</name>
    <dbReference type="NCBI Taxonomy" id="641309"/>
    <lineage>
        <taxon>Eukaryota</taxon>
        <taxon>Sar</taxon>
        <taxon>Rhizaria</taxon>
        <taxon>Cercozoa</taxon>
        <taxon>Chlorarachniophyceae</taxon>
        <taxon>Lotharella</taxon>
    </lineage>
</organism>
<reference evidence="2" key="1">
    <citation type="submission" date="2021-01" db="EMBL/GenBank/DDBJ databases">
        <authorList>
            <person name="Corre E."/>
            <person name="Pelletier E."/>
            <person name="Niang G."/>
            <person name="Scheremetjew M."/>
            <person name="Finn R."/>
            <person name="Kale V."/>
            <person name="Holt S."/>
            <person name="Cochrane G."/>
            <person name="Meng A."/>
            <person name="Brown T."/>
            <person name="Cohen L."/>
        </authorList>
    </citation>
    <scope>NUCLEOTIDE SEQUENCE</scope>
    <source>
        <strain evidence="2">CCMP622</strain>
    </source>
</reference>
<evidence type="ECO:0000256" key="1">
    <source>
        <dbReference type="SAM" id="MobiDB-lite"/>
    </source>
</evidence>
<accession>A0A7S2X7T2</accession>
<name>A0A7S2X7T2_9EUKA</name>
<evidence type="ECO:0000313" key="2">
    <source>
        <dbReference type="EMBL" id="CAD9750007.1"/>
    </source>
</evidence>
<dbReference type="AlphaFoldDB" id="A0A7S2X7T2"/>
<feature type="compositionally biased region" description="Basic and acidic residues" evidence="1">
    <location>
        <begin position="93"/>
        <end position="114"/>
    </location>
</feature>
<dbReference type="EMBL" id="HBHP01004813">
    <property type="protein sequence ID" value="CAD9750007.1"/>
    <property type="molecule type" value="Transcribed_RNA"/>
</dbReference>
<feature type="region of interest" description="Disordered" evidence="1">
    <location>
        <begin position="62"/>
        <end position="124"/>
    </location>
</feature>
<protein>
    <submittedName>
        <fullName evidence="2">Uncharacterized protein</fullName>
    </submittedName>
</protein>
<gene>
    <name evidence="2" type="ORF">LSP00402_LOCUS2986</name>
</gene>
<sequence length="160" mass="18279">MLSSPHGLTASQTFTISSKELVTRIPNQEPESEPVAIVSPGLYLELWRFRVRKKLNIRVSDTRHDDMPSFGTRSNNKREITSMHLTRSITSKVEAENKNRKNKRLREENQREDSQLETSPGLSRHIKKHALSHPADEIISEASDFAISDQSDPSISKFLR</sequence>